<feature type="transmembrane region" description="Helical" evidence="8">
    <location>
        <begin position="14"/>
        <end position="37"/>
    </location>
</feature>
<evidence type="ECO:0000256" key="5">
    <source>
        <dbReference type="ARBA" id="ARBA00022679"/>
    </source>
</evidence>
<reference evidence="11 12" key="1">
    <citation type="journal article" date="2013" name="PLoS ONE">
        <title>Cultivation and Complete Genome Sequencing of Gloeobacter kilaueensis sp. nov., from a Lava Cave in Kilauea Caldera, Hawai'i.</title>
        <authorList>
            <person name="Saw J.H."/>
            <person name="Schatz M."/>
            <person name="Brown M.V."/>
            <person name="Kunkel D.D."/>
            <person name="Foster J.S."/>
            <person name="Shick H."/>
            <person name="Christensen S."/>
            <person name="Hou S."/>
            <person name="Wan X."/>
            <person name="Donachie S.P."/>
        </authorList>
    </citation>
    <scope>NUCLEOTIDE SEQUENCE [LARGE SCALE GENOMIC DNA]</scope>
    <source>
        <strain evidence="12">JS</strain>
    </source>
</reference>
<dbReference type="PROSITE" id="PS50885">
    <property type="entry name" value="HAMP"/>
    <property type="match status" value="1"/>
</dbReference>
<dbReference type="AlphaFoldDB" id="U5QM77"/>
<evidence type="ECO:0000256" key="6">
    <source>
        <dbReference type="ARBA" id="ARBA00022777"/>
    </source>
</evidence>
<dbReference type="InterPro" id="IPR004358">
    <property type="entry name" value="Sig_transdc_His_kin-like_C"/>
</dbReference>
<dbReference type="eggNOG" id="COG5002">
    <property type="taxonomic scope" value="Bacteria"/>
</dbReference>
<evidence type="ECO:0000256" key="4">
    <source>
        <dbReference type="ARBA" id="ARBA00022553"/>
    </source>
</evidence>
<dbReference type="SMART" id="SM00387">
    <property type="entry name" value="HATPase_c"/>
    <property type="match status" value="1"/>
</dbReference>
<dbReference type="SMART" id="SM00388">
    <property type="entry name" value="HisKA"/>
    <property type="match status" value="1"/>
</dbReference>
<dbReference type="PROSITE" id="PS51257">
    <property type="entry name" value="PROKAR_LIPOPROTEIN"/>
    <property type="match status" value="1"/>
</dbReference>
<keyword evidence="8" id="KW-0472">Membrane</keyword>
<protein>
    <recommendedName>
        <fullName evidence="3">histidine kinase</fullName>
        <ecNumber evidence="3">2.7.13.3</ecNumber>
    </recommendedName>
</protein>
<dbReference type="Gene3D" id="3.30.565.10">
    <property type="entry name" value="Histidine kinase-like ATPase, C-terminal domain"/>
    <property type="match status" value="1"/>
</dbReference>
<feature type="domain" description="HAMP" evidence="10">
    <location>
        <begin position="94"/>
        <end position="146"/>
    </location>
</feature>
<dbReference type="GO" id="GO:0016020">
    <property type="term" value="C:membrane"/>
    <property type="evidence" value="ECO:0007669"/>
    <property type="project" value="UniProtKB-SubCell"/>
</dbReference>
<dbReference type="InterPro" id="IPR003594">
    <property type="entry name" value="HATPase_dom"/>
</dbReference>
<evidence type="ECO:0000256" key="7">
    <source>
        <dbReference type="ARBA" id="ARBA00023012"/>
    </source>
</evidence>
<organism evidence="11 12">
    <name type="scientific">Gloeobacter kilaueensis (strain ATCC BAA-2537 / CCAP 1431/1 / ULC 316 / JS1)</name>
    <dbReference type="NCBI Taxonomy" id="1183438"/>
    <lineage>
        <taxon>Bacteria</taxon>
        <taxon>Bacillati</taxon>
        <taxon>Cyanobacteriota</taxon>
        <taxon>Cyanophyceae</taxon>
        <taxon>Gloeobacterales</taxon>
        <taxon>Gloeobacteraceae</taxon>
        <taxon>Gloeobacter</taxon>
    </lineage>
</organism>
<evidence type="ECO:0000259" key="10">
    <source>
        <dbReference type="PROSITE" id="PS50885"/>
    </source>
</evidence>
<comment type="subcellular location">
    <subcellularLocation>
        <location evidence="2">Membrane</location>
    </subcellularLocation>
</comment>
<dbReference type="RefSeq" id="WP_023175415.1">
    <property type="nucleotide sequence ID" value="NC_022600.1"/>
</dbReference>
<evidence type="ECO:0000313" key="12">
    <source>
        <dbReference type="Proteomes" id="UP000017396"/>
    </source>
</evidence>
<dbReference type="EC" id="2.7.13.3" evidence="3"/>
<proteinExistence type="predicted"/>
<keyword evidence="6 11" id="KW-0418">Kinase</keyword>
<dbReference type="Gene3D" id="1.10.287.130">
    <property type="match status" value="1"/>
</dbReference>
<dbReference type="CDD" id="cd00082">
    <property type="entry name" value="HisKA"/>
    <property type="match status" value="1"/>
</dbReference>
<dbReference type="PANTHER" id="PTHR43711">
    <property type="entry name" value="TWO-COMPONENT HISTIDINE KINASE"/>
    <property type="match status" value="1"/>
</dbReference>
<evidence type="ECO:0000256" key="1">
    <source>
        <dbReference type="ARBA" id="ARBA00000085"/>
    </source>
</evidence>
<dbReference type="Pfam" id="PF02518">
    <property type="entry name" value="HATPase_c"/>
    <property type="match status" value="1"/>
</dbReference>
<dbReference type="Proteomes" id="UP000017396">
    <property type="component" value="Chromosome"/>
</dbReference>
<dbReference type="InterPro" id="IPR005467">
    <property type="entry name" value="His_kinase_dom"/>
</dbReference>
<dbReference type="InterPro" id="IPR036097">
    <property type="entry name" value="HisK_dim/P_sf"/>
</dbReference>
<dbReference type="Pfam" id="PF00512">
    <property type="entry name" value="HisKA"/>
    <property type="match status" value="1"/>
</dbReference>
<dbReference type="FunFam" id="3.30.565.10:FF:000006">
    <property type="entry name" value="Sensor histidine kinase WalK"/>
    <property type="match status" value="1"/>
</dbReference>
<accession>U5QM77</accession>
<dbReference type="PANTHER" id="PTHR43711:SF1">
    <property type="entry name" value="HISTIDINE KINASE 1"/>
    <property type="match status" value="1"/>
</dbReference>
<evidence type="ECO:0000256" key="8">
    <source>
        <dbReference type="SAM" id="Phobius"/>
    </source>
</evidence>
<dbReference type="InterPro" id="IPR050736">
    <property type="entry name" value="Sensor_HK_Regulatory"/>
</dbReference>
<dbReference type="SUPFAM" id="SSF158472">
    <property type="entry name" value="HAMP domain-like"/>
    <property type="match status" value="1"/>
</dbReference>
<dbReference type="SUPFAM" id="SSF55874">
    <property type="entry name" value="ATPase domain of HSP90 chaperone/DNA topoisomerase II/histidine kinase"/>
    <property type="match status" value="1"/>
</dbReference>
<feature type="domain" description="Histidine kinase" evidence="9">
    <location>
        <begin position="154"/>
        <end position="369"/>
    </location>
</feature>
<dbReference type="Gene3D" id="6.10.340.10">
    <property type="match status" value="1"/>
</dbReference>
<keyword evidence="8" id="KW-1133">Transmembrane helix</keyword>
<dbReference type="InterPro" id="IPR003661">
    <property type="entry name" value="HisK_dim/P_dom"/>
</dbReference>
<dbReference type="OrthoDB" id="9763461at2"/>
<feature type="transmembrane region" description="Helical" evidence="8">
    <location>
        <begin position="68"/>
        <end position="92"/>
    </location>
</feature>
<evidence type="ECO:0000313" key="11">
    <source>
        <dbReference type="EMBL" id="AGY60092.1"/>
    </source>
</evidence>
<dbReference type="Pfam" id="PF00672">
    <property type="entry name" value="HAMP"/>
    <property type="match status" value="1"/>
</dbReference>
<dbReference type="CDD" id="cd16922">
    <property type="entry name" value="HATPase_EvgS-ArcB-TorS-like"/>
    <property type="match status" value="1"/>
</dbReference>
<dbReference type="PRINTS" id="PR00344">
    <property type="entry name" value="BCTRLSENSOR"/>
</dbReference>
<gene>
    <name evidence="11" type="ORF">GKIL_3846</name>
</gene>
<dbReference type="STRING" id="1183438.GKIL_3846"/>
<comment type="catalytic activity">
    <reaction evidence="1">
        <text>ATP + protein L-histidine = ADP + protein N-phospho-L-histidine.</text>
        <dbReference type="EC" id="2.7.13.3"/>
    </reaction>
</comment>
<name>U5QM77_GLOK1</name>
<dbReference type="SMART" id="SM00304">
    <property type="entry name" value="HAMP"/>
    <property type="match status" value="1"/>
</dbReference>
<keyword evidence="7" id="KW-0902">Two-component regulatory system</keyword>
<dbReference type="CDD" id="cd06225">
    <property type="entry name" value="HAMP"/>
    <property type="match status" value="1"/>
</dbReference>
<dbReference type="InterPro" id="IPR036890">
    <property type="entry name" value="HATPase_C_sf"/>
</dbReference>
<evidence type="ECO:0000256" key="3">
    <source>
        <dbReference type="ARBA" id="ARBA00012438"/>
    </source>
</evidence>
<keyword evidence="8" id="KW-0812">Transmembrane</keyword>
<keyword evidence="5" id="KW-0808">Transferase</keyword>
<dbReference type="InterPro" id="IPR003660">
    <property type="entry name" value="HAMP_dom"/>
</dbReference>
<keyword evidence="12" id="KW-1185">Reference proteome</keyword>
<dbReference type="SUPFAM" id="SSF47384">
    <property type="entry name" value="Homodimeric domain of signal transducing histidine kinase"/>
    <property type="match status" value="1"/>
</dbReference>
<dbReference type="KEGG" id="glj:GKIL_3846"/>
<sequence>MNSRRRPLNLQRRLLLAFLIVLAACLLVLFIVGWVAAPQFFNAHLDRLARTGADLSVLRDDLEAGFEFAWVMGTICALLVGCLVAATLSLYVSRRVFQPLAELSSVAERFGRGQWHERAPCVGVTEIDRLANSFNVMAGRLESIERRRLDLIADLTHELRTPLTIVGGYLEGLTDGSVEADPELFARLSRETHRVRRLVNDLQELSRVEAGNVPMHRQPVAMHRLVEEVFAKFRYQLPEEGPALLNDVPLYLPTVWADPDRIEQVLINLVGNAIRYTPPEGKITVSATAGAAAVRFEVRDTGIGIAPEDLPHVFERFWRADRSRSRLSGGSGIGLTIVKRLVELHSGSVAVTSSPGQGSCFSFTLPMFANHTFSSKSDISTS</sequence>
<dbReference type="EMBL" id="CP003587">
    <property type="protein sequence ID" value="AGY60092.1"/>
    <property type="molecule type" value="Genomic_DNA"/>
</dbReference>
<evidence type="ECO:0000259" key="9">
    <source>
        <dbReference type="PROSITE" id="PS50109"/>
    </source>
</evidence>
<dbReference type="HOGENOM" id="CLU_000445_89_3_3"/>
<dbReference type="PROSITE" id="PS50109">
    <property type="entry name" value="HIS_KIN"/>
    <property type="match status" value="1"/>
</dbReference>
<evidence type="ECO:0000256" key="2">
    <source>
        <dbReference type="ARBA" id="ARBA00004370"/>
    </source>
</evidence>
<dbReference type="GO" id="GO:0000155">
    <property type="term" value="F:phosphorelay sensor kinase activity"/>
    <property type="evidence" value="ECO:0007669"/>
    <property type="project" value="InterPro"/>
</dbReference>
<keyword evidence="4" id="KW-0597">Phosphoprotein</keyword>